<reference evidence="3" key="1">
    <citation type="submission" date="2016-10" db="EMBL/GenBank/DDBJ databases">
        <authorList>
            <person name="Varghese N."/>
            <person name="Submissions S."/>
        </authorList>
    </citation>
    <scope>NUCLEOTIDE SEQUENCE [LARGE SCALE GENOMIC DNA]</scope>
    <source>
        <strain evidence="3">CGMCC 4.578</strain>
    </source>
</reference>
<protein>
    <submittedName>
        <fullName evidence="2">Uncharacterized protein</fullName>
    </submittedName>
</protein>
<dbReference type="AlphaFoldDB" id="A0A1H9BDN5"/>
<gene>
    <name evidence="2" type="ORF">SAMN05216195_101454</name>
</gene>
<organism evidence="2 3">
    <name type="scientific">Lentzea flaviverrucosa</name>
    <dbReference type="NCBI Taxonomy" id="200379"/>
    <lineage>
        <taxon>Bacteria</taxon>
        <taxon>Bacillati</taxon>
        <taxon>Actinomycetota</taxon>
        <taxon>Actinomycetes</taxon>
        <taxon>Pseudonocardiales</taxon>
        <taxon>Pseudonocardiaceae</taxon>
        <taxon>Lentzea</taxon>
    </lineage>
</organism>
<accession>A0A1H9BDN5</accession>
<evidence type="ECO:0000313" key="2">
    <source>
        <dbReference type="EMBL" id="SEP87130.1"/>
    </source>
</evidence>
<dbReference type="Proteomes" id="UP000199028">
    <property type="component" value="Unassembled WGS sequence"/>
</dbReference>
<dbReference type="RefSeq" id="WP_143086573.1">
    <property type="nucleotide sequence ID" value="NZ_FOFT01000001.1"/>
</dbReference>
<keyword evidence="3" id="KW-1185">Reference proteome</keyword>
<proteinExistence type="predicted"/>
<evidence type="ECO:0000313" key="3">
    <source>
        <dbReference type="Proteomes" id="UP000199028"/>
    </source>
</evidence>
<evidence type="ECO:0000256" key="1">
    <source>
        <dbReference type="SAM" id="MobiDB-lite"/>
    </source>
</evidence>
<sequence length="62" mass="6839">MASTARISVRNFCPDAGGPRGERRIRSGSEQNGLFRPPVSQRLSGTPEVVPCRWNKTPERTA</sequence>
<dbReference type="EMBL" id="FOFT01000001">
    <property type="protein sequence ID" value="SEP87130.1"/>
    <property type="molecule type" value="Genomic_DNA"/>
</dbReference>
<name>A0A1H9BDN5_9PSEU</name>
<feature type="region of interest" description="Disordered" evidence="1">
    <location>
        <begin position="1"/>
        <end position="62"/>
    </location>
</feature>